<evidence type="ECO:0000313" key="2">
    <source>
        <dbReference type="Proteomes" id="UP001164250"/>
    </source>
</evidence>
<reference evidence="2" key="1">
    <citation type="journal article" date="2023" name="G3 (Bethesda)">
        <title>Genome assembly and association tests identify interacting loci associated with vigor, precocity, and sex in interspecific pistachio rootstocks.</title>
        <authorList>
            <person name="Palmer W."/>
            <person name="Jacygrad E."/>
            <person name="Sagayaradj S."/>
            <person name="Cavanaugh K."/>
            <person name="Han R."/>
            <person name="Bertier L."/>
            <person name="Beede B."/>
            <person name="Kafkas S."/>
            <person name="Golino D."/>
            <person name="Preece J."/>
            <person name="Michelmore R."/>
        </authorList>
    </citation>
    <scope>NUCLEOTIDE SEQUENCE [LARGE SCALE GENOMIC DNA]</scope>
</reference>
<proteinExistence type="predicted"/>
<evidence type="ECO:0000313" key="1">
    <source>
        <dbReference type="EMBL" id="KAJ0087496.1"/>
    </source>
</evidence>
<keyword evidence="2" id="KW-1185">Reference proteome</keyword>
<dbReference type="Proteomes" id="UP001164250">
    <property type="component" value="Chromosome 10"/>
</dbReference>
<dbReference type="EMBL" id="CM047906">
    <property type="protein sequence ID" value="KAJ0087496.1"/>
    <property type="molecule type" value="Genomic_DNA"/>
</dbReference>
<organism evidence="1 2">
    <name type="scientific">Pistacia atlantica</name>
    <dbReference type="NCBI Taxonomy" id="434234"/>
    <lineage>
        <taxon>Eukaryota</taxon>
        <taxon>Viridiplantae</taxon>
        <taxon>Streptophyta</taxon>
        <taxon>Embryophyta</taxon>
        <taxon>Tracheophyta</taxon>
        <taxon>Spermatophyta</taxon>
        <taxon>Magnoliopsida</taxon>
        <taxon>eudicotyledons</taxon>
        <taxon>Gunneridae</taxon>
        <taxon>Pentapetalae</taxon>
        <taxon>rosids</taxon>
        <taxon>malvids</taxon>
        <taxon>Sapindales</taxon>
        <taxon>Anacardiaceae</taxon>
        <taxon>Pistacia</taxon>
    </lineage>
</organism>
<comment type="caution">
    <text evidence="1">The sequence shown here is derived from an EMBL/GenBank/DDBJ whole genome shotgun (WGS) entry which is preliminary data.</text>
</comment>
<gene>
    <name evidence="1" type="ORF">Patl1_06988</name>
</gene>
<protein>
    <submittedName>
        <fullName evidence="1">Uncharacterized protein</fullName>
    </submittedName>
</protein>
<name>A0ACC1ALF3_9ROSI</name>
<accession>A0ACC1ALF3</accession>
<sequence>MILSHAPRRLLGEVSSQSVCLQLMHNILSQGQAYNPRHLLGEVTLQRRVS</sequence>